<dbReference type="InterPro" id="IPR028889">
    <property type="entry name" value="USP"/>
</dbReference>
<dbReference type="Proteomes" id="UP000179807">
    <property type="component" value="Unassembled WGS sequence"/>
</dbReference>
<dbReference type="InterPro" id="IPR038765">
    <property type="entry name" value="Papain-like_cys_pep_sf"/>
</dbReference>
<dbReference type="GeneID" id="94847635"/>
<dbReference type="EMBL" id="MLAK01001372">
    <property type="protein sequence ID" value="OHS93733.1"/>
    <property type="molecule type" value="Genomic_DNA"/>
</dbReference>
<reference evidence="2" key="1">
    <citation type="submission" date="2016-10" db="EMBL/GenBank/DDBJ databases">
        <authorList>
            <person name="Benchimol M."/>
            <person name="Almeida L.G."/>
            <person name="Vasconcelos A.T."/>
            <person name="Perreira-Neves A."/>
            <person name="Rosa I.A."/>
            <person name="Tasca T."/>
            <person name="Bogo M.R."/>
            <person name="de Souza W."/>
        </authorList>
    </citation>
    <scope>NUCLEOTIDE SEQUENCE [LARGE SCALE GENOMIC DNA]</scope>
    <source>
        <strain evidence="2">K</strain>
    </source>
</reference>
<accession>A0A1J4J8K7</accession>
<dbReference type="GO" id="GO:0005829">
    <property type="term" value="C:cytosol"/>
    <property type="evidence" value="ECO:0007669"/>
    <property type="project" value="TreeGrafter"/>
</dbReference>
<dbReference type="PANTHER" id="PTHR24006">
    <property type="entry name" value="UBIQUITIN CARBOXYL-TERMINAL HYDROLASE"/>
    <property type="match status" value="1"/>
</dbReference>
<dbReference type="GO" id="GO:0004843">
    <property type="term" value="F:cysteine-type deubiquitinase activity"/>
    <property type="evidence" value="ECO:0007669"/>
    <property type="project" value="InterPro"/>
</dbReference>
<evidence type="ECO:0000313" key="2">
    <source>
        <dbReference type="EMBL" id="OHS93733.1"/>
    </source>
</evidence>
<evidence type="ECO:0000313" key="3">
    <source>
        <dbReference type="Proteomes" id="UP000179807"/>
    </source>
</evidence>
<comment type="caution">
    <text evidence="2">The sequence shown here is derived from an EMBL/GenBank/DDBJ whole genome shotgun (WGS) entry which is preliminary data.</text>
</comment>
<dbReference type="InterPro" id="IPR001394">
    <property type="entry name" value="Peptidase_C19_UCH"/>
</dbReference>
<dbReference type="PROSITE" id="PS00973">
    <property type="entry name" value="USP_2"/>
    <property type="match status" value="1"/>
</dbReference>
<dbReference type="GO" id="GO:0016579">
    <property type="term" value="P:protein deubiquitination"/>
    <property type="evidence" value="ECO:0007669"/>
    <property type="project" value="InterPro"/>
</dbReference>
<evidence type="ECO:0000259" key="1">
    <source>
        <dbReference type="PROSITE" id="PS50235"/>
    </source>
</evidence>
<protein>
    <recommendedName>
        <fullName evidence="1">USP domain-containing protein</fullName>
    </recommendedName>
</protein>
<name>A0A1J4J8K7_9EUKA</name>
<keyword evidence="3" id="KW-1185">Reference proteome</keyword>
<dbReference type="PANTHER" id="PTHR24006:SF644">
    <property type="entry name" value="UBIQUITIN CARBOXYL-TERMINAL HYDROLASE 7"/>
    <property type="match status" value="1"/>
</dbReference>
<dbReference type="AlphaFoldDB" id="A0A1J4J8K7"/>
<proteinExistence type="predicted"/>
<dbReference type="RefSeq" id="XP_068346870.1">
    <property type="nucleotide sequence ID" value="XM_068512931.1"/>
</dbReference>
<sequence>MSVTKKYLNITKKMIHEGTSFDSNENENNDVDFEVNEQWIIQNWKVSGQYFQFEKNIDTPTNTFRCSHLRDVSSNFTVKVSALNLKYAFPLQIILTAINHQNPTKSKAVLYNCILTPSNPNFLIDFQYSQSDLIIEPGFFSVDQTSLTIDINMIHKASNIHPTQQPETFALLGLCANPQTFHLNNLLVALFMLTKFKITTFLTNTAEGTAAYELQNLYSLLHFRINPLIAASTKELVKSLCWHPNDYFDSDFLNVTSHFFENILPIQHIFFTGKRRIIQKCTHCDFSITKNEEFLGINLPIHYFNENNSNSFDDKENCNDRKDNSLNGENCLENSLNSLKEKKNILINAGDFGEQEAFQYYEYDELPPVLFINIQRFTNNSGKNNKDKDCFMKDNSYFSFPSHLNFGNILSNSEAENNYDLFAVMAHSGKSIDGHFYTYIKLCATFDWYLFDDSKVLKSSEFYAMKSCFGSPKNDYQVPSAYFLIYVKTCLKMQFFDDIRNEHIPERIQKYPTSYIQNLKEKMEIKKNRNAIIEYNLITPKIVEENLSHGKLSFDDCSSILYVKPTSTFKTLYERASEALHISTDKINLWACVEDQLIKKIENTDKHFISEIDGVKSLYVHFLGQELTGEKLFLVVTYFHNHAKPLRLMFNILMPNDSTFHQLFDYYCDICHCPYDSQFVISYRISDYDLSIIDDLDTKVCNIESSIINIQPENTDDLIFYQNSDESSNIINSNVIRNNFNSANHNVFSYYERNIAQLPFNVFDYLRNIKESQTLHVCKDYNSDRIFLFNFPLCITFKDFKNFVSSTFSNNCSQSPFHSVLLFEEMNPKPLFFSNNMQMGEILDIRKQINTLYLCCYPFLHQSCITNLTRLVLQLPDHSCISHIFRDETTIFQIIKHADRNQWLKNVNSYQLVKMGNNGKIKYHIPLSTKACEVKNPISFVYFHEDQKILEKKERIIPVEIYDANNKYQKNFLLKIIPEEILETTISRIEKNYGNEIKTAIYKIYLKNNGEAELDNQSVLYYEDPKTILRVYIQNVL</sequence>
<dbReference type="Pfam" id="PF00443">
    <property type="entry name" value="UCH"/>
    <property type="match status" value="1"/>
</dbReference>
<dbReference type="GO" id="GO:0005634">
    <property type="term" value="C:nucleus"/>
    <property type="evidence" value="ECO:0007669"/>
    <property type="project" value="TreeGrafter"/>
</dbReference>
<gene>
    <name evidence="2" type="ORF">TRFO_39967</name>
</gene>
<dbReference type="VEuPathDB" id="TrichDB:TRFO_39967"/>
<organism evidence="2 3">
    <name type="scientific">Tritrichomonas foetus</name>
    <dbReference type="NCBI Taxonomy" id="1144522"/>
    <lineage>
        <taxon>Eukaryota</taxon>
        <taxon>Metamonada</taxon>
        <taxon>Parabasalia</taxon>
        <taxon>Tritrichomonadida</taxon>
        <taxon>Tritrichomonadidae</taxon>
        <taxon>Tritrichomonas</taxon>
    </lineage>
</organism>
<dbReference type="GO" id="GO:0031647">
    <property type="term" value="P:regulation of protein stability"/>
    <property type="evidence" value="ECO:0007669"/>
    <property type="project" value="TreeGrafter"/>
</dbReference>
<dbReference type="InterPro" id="IPR050164">
    <property type="entry name" value="Peptidase_C19"/>
</dbReference>
<dbReference type="SUPFAM" id="SSF54001">
    <property type="entry name" value="Cysteine proteinases"/>
    <property type="match status" value="1"/>
</dbReference>
<dbReference type="PROSITE" id="PS50235">
    <property type="entry name" value="USP_3"/>
    <property type="match status" value="1"/>
</dbReference>
<dbReference type="OrthoDB" id="292964at2759"/>
<dbReference type="Gene3D" id="3.90.70.10">
    <property type="entry name" value="Cysteine proteinases"/>
    <property type="match status" value="1"/>
</dbReference>
<feature type="domain" description="USP" evidence="1">
    <location>
        <begin position="172"/>
        <end position="489"/>
    </location>
</feature>
<dbReference type="InterPro" id="IPR018200">
    <property type="entry name" value="USP_CS"/>
</dbReference>